<dbReference type="Proteomes" id="UP000821845">
    <property type="component" value="Chromosome 10"/>
</dbReference>
<evidence type="ECO:0000313" key="1">
    <source>
        <dbReference type="EMBL" id="KAH6943086.1"/>
    </source>
</evidence>
<gene>
    <name evidence="1" type="ORF">HPB50_015832</name>
</gene>
<evidence type="ECO:0000313" key="2">
    <source>
        <dbReference type="Proteomes" id="UP000821845"/>
    </source>
</evidence>
<organism evidence="1 2">
    <name type="scientific">Hyalomma asiaticum</name>
    <name type="common">Tick</name>
    <dbReference type="NCBI Taxonomy" id="266040"/>
    <lineage>
        <taxon>Eukaryota</taxon>
        <taxon>Metazoa</taxon>
        <taxon>Ecdysozoa</taxon>
        <taxon>Arthropoda</taxon>
        <taxon>Chelicerata</taxon>
        <taxon>Arachnida</taxon>
        <taxon>Acari</taxon>
        <taxon>Parasitiformes</taxon>
        <taxon>Ixodida</taxon>
        <taxon>Ixodoidea</taxon>
        <taxon>Ixodidae</taxon>
        <taxon>Hyalomminae</taxon>
        <taxon>Hyalomma</taxon>
    </lineage>
</organism>
<dbReference type="EMBL" id="CM023490">
    <property type="protein sequence ID" value="KAH6943086.1"/>
    <property type="molecule type" value="Genomic_DNA"/>
</dbReference>
<keyword evidence="2" id="KW-1185">Reference proteome</keyword>
<comment type="caution">
    <text evidence="1">The sequence shown here is derived from an EMBL/GenBank/DDBJ whole genome shotgun (WGS) entry which is preliminary data.</text>
</comment>
<accession>A0ACB7TAC7</accession>
<reference evidence="1" key="1">
    <citation type="submission" date="2020-05" db="EMBL/GenBank/DDBJ databases">
        <title>Large-scale comparative analyses of tick genomes elucidate their genetic diversity and vector capacities.</title>
        <authorList>
            <person name="Jia N."/>
            <person name="Wang J."/>
            <person name="Shi W."/>
            <person name="Du L."/>
            <person name="Sun Y."/>
            <person name="Zhan W."/>
            <person name="Jiang J."/>
            <person name="Wang Q."/>
            <person name="Zhang B."/>
            <person name="Ji P."/>
            <person name="Sakyi L.B."/>
            <person name="Cui X."/>
            <person name="Yuan T."/>
            <person name="Jiang B."/>
            <person name="Yang W."/>
            <person name="Lam T.T.-Y."/>
            <person name="Chang Q."/>
            <person name="Ding S."/>
            <person name="Wang X."/>
            <person name="Zhu J."/>
            <person name="Ruan X."/>
            <person name="Zhao L."/>
            <person name="Wei J."/>
            <person name="Que T."/>
            <person name="Du C."/>
            <person name="Cheng J."/>
            <person name="Dai P."/>
            <person name="Han X."/>
            <person name="Huang E."/>
            <person name="Gao Y."/>
            <person name="Liu J."/>
            <person name="Shao H."/>
            <person name="Ye R."/>
            <person name="Li L."/>
            <person name="Wei W."/>
            <person name="Wang X."/>
            <person name="Wang C."/>
            <person name="Yang T."/>
            <person name="Huo Q."/>
            <person name="Li W."/>
            <person name="Guo W."/>
            <person name="Chen H."/>
            <person name="Zhou L."/>
            <person name="Ni X."/>
            <person name="Tian J."/>
            <person name="Zhou Y."/>
            <person name="Sheng Y."/>
            <person name="Liu T."/>
            <person name="Pan Y."/>
            <person name="Xia L."/>
            <person name="Li J."/>
            <person name="Zhao F."/>
            <person name="Cao W."/>
        </authorList>
    </citation>
    <scope>NUCLEOTIDE SEQUENCE</scope>
    <source>
        <strain evidence="1">Hyas-2018</strain>
    </source>
</reference>
<protein>
    <submittedName>
        <fullName evidence="1">Uncharacterized protein</fullName>
    </submittedName>
</protein>
<sequence>MRELKDSIKYCSETCDDVKGLSKEIAALREEPDWPHHSTDVQRLRVLLRHGGIYLDADVFVVQSLRRFLRYEATAPCGFGNMIFIAHKNSRFLRLFMETYRE</sequence>
<proteinExistence type="predicted"/>
<name>A0ACB7TAC7_HYAAI</name>